<dbReference type="OrthoDB" id="6021021at2759"/>
<dbReference type="Gene3D" id="1.10.287.770">
    <property type="entry name" value="YojJ-like"/>
    <property type="match status" value="1"/>
</dbReference>
<evidence type="ECO:0000256" key="7">
    <source>
        <dbReference type="ARBA" id="ARBA00023053"/>
    </source>
</evidence>
<dbReference type="Pfam" id="PF00858">
    <property type="entry name" value="ASC"/>
    <property type="match status" value="1"/>
</dbReference>
<keyword evidence="3 12" id="KW-0813">Transport</keyword>
<dbReference type="RefSeq" id="XP_011211066.2">
    <property type="nucleotide sequence ID" value="XM_011212764.4"/>
</dbReference>
<gene>
    <name evidence="14" type="primary">NACH</name>
</gene>
<evidence type="ECO:0000256" key="8">
    <source>
        <dbReference type="ARBA" id="ARBA00023065"/>
    </source>
</evidence>
<dbReference type="AlphaFoldDB" id="A0A034WQE2"/>
<keyword evidence="9 13" id="KW-0472">Membrane</keyword>
<name>A0A034WQE2_BACDO</name>
<comment type="similarity">
    <text evidence="2 12">Belongs to the amiloride-sensitive sodium channel (TC 1.A.6) family.</text>
</comment>
<dbReference type="KEGG" id="bdr:105231456"/>
<keyword evidence="6 13" id="KW-1133">Transmembrane helix</keyword>
<evidence type="ECO:0000256" key="4">
    <source>
        <dbReference type="ARBA" id="ARBA00022461"/>
    </source>
</evidence>
<proteinExistence type="inferred from homology"/>
<feature type="transmembrane region" description="Helical" evidence="13">
    <location>
        <begin position="95"/>
        <end position="116"/>
    </location>
</feature>
<keyword evidence="4 12" id="KW-0894">Sodium channel</keyword>
<evidence type="ECO:0000256" key="12">
    <source>
        <dbReference type="RuleBase" id="RU000679"/>
    </source>
</evidence>
<reference evidence="14" key="1">
    <citation type="journal article" date="2014" name="BMC Genomics">
        <title>Characterizing the developmental transcriptome of the oriental fruit fly, Bactrocera dorsalis (Diptera: Tephritidae) through comparative genomic analysis with Drosophila melanogaster utilizing modENCODE datasets.</title>
        <authorList>
            <person name="Geib S.M."/>
            <person name="Calla B."/>
            <person name="Hall B."/>
            <person name="Hou S."/>
            <person name="Manoukis N.C."/>
        </authorList>
    </citation>
    <scope>NUCLEOTIDE SEQUENCE</scope>
    <source>
        <strain evidence="14">Punador</strain>
    </source>
</reference>
<keyword evidence="11 12" id="KW-0407">Ion channel</keyword>
<feature type="transmembrane region" description="Helical" evidence="13">
    <location>
        <begin position="548"/>
        <end position="573"/>
    </location>
</feature>
<dbReference type="PROSITE" id="PS01206">
    <property type="entry name" value="ASC"/>
    <property type="match status" value="1"/>
</dbReference>
<dbReference type="EMBL" id="GAKP01001166">
    <property type="protein sequence ID" value="JAC57786.1"/>
    <property type="molecule type" value="Transcribed_RNA"/>
</dbReference>
<dbReference type="Gene3D" id="2.60.470.10">
    <property type="entry name" value="Acid-sensing ion channels like domains"/>
    <property type="match status" value="1"/>
</dbReference>
<evidence type="ECO:0000313" key="14">
    <source>
        <dbReference type="EMBL" id="JAC57786.1"/>
    </source>
</evidence>
<dbReference type="FunFam" id="1.10.287.770:FF:000008">
    <property type="entry name" value="pickpocket protein 28"/>
    <property type="match status" value="1"/>
</dbReference>
<dbReference type="PANTHER" id="PTHR11690">
    <property type="entry name" value="AMILORIDE-SENSITIVE SODIUM CHANNEL-RELATED"/>
    <property type="match status" value="1"/>
</dbReference>
<evidence type="ECO:0000256" key="9">
    <source>
        <dbReference type="ARBA" id="ARBA00023136"/>
    </source>
</evidence>
<keyword evidence="5 12" id="KW-0812">Transmembrane</keyword>
<evidence type="ECO:0000256" key="11">
    <source>
        <dbReference type="ARBA" id="ARBA00023303"/>
    </source>
</evidence>
<evidence type="ECO:0000256" key="6">
    <source>
        <dbReference type="ARBA" id="ARBA00022989"/>
    </source>
</evidence>
<organism evidence="14">
    <name type="scientific">Bactrocera dorsalis</name>
    <name type="common">Oriental fruit fly</name>
    <name type="synonym">Dacus dorsalis</name>
    <dbReference type="NCBI Taxonomy" id="27457"/>
    <lineage>
        <taxon>Eukaryota</taxon>
        <taxon>Metazoa</taxon>
        <taxon>Ecdysozoa</taxon>
        <taxon>Arthropoda</taxon>
        <taxon>Hexapoda</taxon>
        <taxon>Insecta</taxon>
        <taxon>Pterygota</taxon>
        <taxon>Neoptera</taxon>
        <taxon>Endopterygota</taxon>
        <taxon>Diptera</taxon>
        <taxon>Brachycera</taxon>
        <taxon>Muscomorpha</taxon>
        <taxon>Tephritoidea</taxon>
        <taxon>Tephritidae</taxon>
        <taxon>Bactrocera</taxon>
        <taxon>Bactrocera</taxon>
    </lineage>
</organism>
<evidence type="ECO:0000256" key="10">
    <source>
        <dbReference type="ARBA" id="ARBA00023201"/>
    </source>
</evidence>
<dbReference type="GO" id="GO:0005886">
    <property type="term" value="C:plasma membrane"/>
    <property type="evidence" value="ECO:0007669"/>
    <property type="project" value="TreeGrafter"/>
</dbReference>
<sequence length="595" mass="68175">METEEKKDMQKEASLNSIPAALQWKRAALMAKTAAASRENIDNDSDADDVDTKQAIKYGNKCQATCGILKEYCDYSTIHGFRYLGETKRPRWERLFWVFVLIFSIYTCATLIMNIWDKWNNNPVIVSFAEKSTPVWQIPFPTVTVCTETKGRQTVLNFTDMYWKISDRFNNVSQIDLTEQESVRMEALAQVCDAHLLTDFKFGHQLASGSEIVSSLSAITPVFNETYLNCKWRNSPEKCQQIFKKFITEEGVCYSFNSLSPMEIFRPEGMIKEMLFQTDNRTATDWNVEDGYSASADPETYPERVLGPGARAGLYMVLNGFEQDFDNMCRGPVQGFKIILHTPGEVAQISKQYFRIPFDQEVLISIKPKIITTSEGLRHYEPHRRQCYFQKERYLRYFQIYTQSNCELECLSNFTLSQCGCVKFSMPHTPDTPVCGASNVKCINEAEDQLLLKEFNQGAESAGENVRGRTECDCLPSCTSIAYEAEISQSDFDYKLIANTFKQEDVNKFITNNKMSRVSIFFKEAQFLTSRRSELYGTTDFLANCGGLLGLFMGVSILSIVEIAYFCSVRLCTNLRMRHARRKELEREDETTKEA</sequence>
<accession>A0A034WQE2</accession>
<evidence type="ECO:0000256" key="2">
    <source>
        <dbReference type="ARBA" id="ARBA00007193"/>
    </source>
</evidence>
<dbReference type="PANTHER" id="PTHR11690:SF288">
    <property type="entry name" value="AMILORIDE-SENSITIVE NA+ CHANNEL-RELATED"/>
    <property type="match status" value="1"/>
</dbReference>
<evidence type="ECO:0000256" key="5">
    <source>
        <dbReference type="ARBA" id="ARBA00022692"/>
    </source>
</evidence>
<dbReference type="InterPro" id="IPR020903">
    <property type="entry name" value="ENaC_CS"/>
</dbReference>
<dbReference type="InterPro" id="IPR001873">
    <property type="entry name" value="ENaC"/>
</dbReference>
<dbReference type="GO" id="GO:0015280">
    <property type="term" value="F:ligand-gated sodium channel activity"/>
    <property type="evidence" value="ECO:0007669"/>
    <property type="project" value="TreeGrafter"/>
</dbReference>
<comment type="subcellular location">
    <subcellularLocation>
        <location evidence="1">Membrane</location>
        <topology evidence="1">Multi-pass membrane protein</topology>
    </subcellularLocation>
</comment>
<protein>
    <submittedName>
        <fullName evidence="14">Sodium channel protein Nach</fullName>
    </submittedName>
</protein>
<evidence type="ECO:0000256" key="1">
    <source>
        <dbReference type="ARBA" id="ARBA00004141"/>
    </source>
</evidence>
<evidence type="ECO:0000256" key="13">
    <source>
        <dbReference type="SAM" id="Phobius"/>
    </source>
</evidence>
<dbReference type="PRINTS" id="PR01078">
    <property type="entry name" value="AMINACHANNEL"/>
</dbReference>
<keyword evidence="7" id="KW-0915">Sodium</keyword>
<keyword evidence="8 12" id="KW-0406">Ion transport</keyword>
<evidence type="ECO:0000256" key="3">
    <source>
        <dbReference type="ARBA" id="ARBA00022448"/>
    </source>
</evidence>
<dbReference type="GeneID" id="105231456"/>
<keyword evidence="10 12" id="KW-0739">Sodium transport</keyword>